<dbReference type="PANTHER" id="PTHR40699:SF1">
    <property type="entry name" value="UPF0179 PROTEIN MJ1627"/>
    <property type="match status" value="1"/>
</dbReference>
<dbReference type="PIRSF" id="PIRSF006595">
    <property type="entry name" value="UCP006595"/>
    <property type="match status" value="1"/>
</dbReference>
<dbReference type="EMBL" id="QREL01000001">
    <property type="protein sequence ID" value="REE28744.1"/>
    <property type="molecule type" value="Genomic_DNA"/>
</dbReference>
<comment type="similarity">
    <text evidence="1 2">Belongs to the UPF0179 family.</text>
</comment>
<dbReference type="Proteomes" id="UP000256864">
    <property type="component" value="Unassembled WGS sequence"/>
</dbReference>
<dbReference type="RefSeq" id="WP_048175400.1">
    <property type="nucleotide sequence ID" value="NZ_QREL01000001.1"/>
</dbReference>
<evidence type="ECO:0000313" key="4">
    <source>
        <dbReference type="Proteomes" id="UP000256864"/>
    </source>
</evidence>
<dbReference type="AlphaFoldDB" id="A0A371NE55"/>
<keyword evidence="4" id="KW-1185">Reference proteome</keyword>
<evidence type="ECO:0000313" key="3">
    <source>
        <dbReference type="EMBL" id="REE28744.1"/>
    </source>
</evidence>
<comment type="caution">
    <text evidence="3">The sequence shown here is derived from an EMBL/GenBank/DDBJ whole genome shotgun (WGS) entry which is preliminary data.</text>
</comment>
<dbReference type="PANTHER" id="PTHR40699">
    <property type="entry name" value="UPF0179 PROTEIN MJ1627"/>
    <property type="match status" value="1"/>
</dbReference>
<protein>
    <recommendedName>
        <fullName evidence="2">UPF0179 protein C7452_0765</fullName>
    </recommendedName>
</protein>
<accession>A0A371NE55</accession>
<gene>
    <name evidence="3" type="ORF">C7452_0765</name>
</gene>
<dbReference type="GeneID" id="24853746"/>
<evidence type="ECO:0000256" key="1">
    <source>
        <dbReference type="ARBA" id="ARBA00010824"/>
    </source>
</evidence>
<organism evidence="3 4">
    <name type="scientific">Methanothermobacter defluvii</name>
    <dbReference type="NCBI Taxonomy" id="49339"/>
    <lineage>
        <taxon>Archaea</taxon>
        <taxon>Methanobacteriati</taxon>
        <taxon>Methanobacteriota</taxon>
        <taxon>Methanomada group</taxon>
        <taxon>Methanobacteria</taxon>
        <taxon>Methanobacteriales</taxon>
        <taxon>Methanobacteriaceae</taxon>
        <taxon>Methanothermobacter</taxon>
    </lineage>
</organism>
<sequence>MITLIGEKLARKGSTFLFCGPAEECRDCRFQPTCIAPLEEGRVYRINEVKDRYQRCPIHLGERVRVVDVEKANIEALIDSKRAFEGSVISFEFPDCDVECSMRDLCFPEGVMEGDRCRIVKNLGKPGKQCPAGNELRKVLLRPLDKK</sequence>
<dbReference type="Pfam" id="PF03684">
    <property type="entry name" value="UPF0179"/>
    <property type="match status" value="1"/>
</dbReference>
<name>A0A371NE55_9EURY</name>
<evidence type="ECO:0000256" key="2">
    <source>
        <dbReference type="HAMAP-Rule" id="MF_00498"/>
    </source>
</evidence>
<reference evidence="3 4" key="1">
    <citation type="submission" date="2018-07" db="EMBL/GenBank/DDBJ databases">
        <title>Genomic Encyclopedia of Type Strains, Phase IV (KMG-IV): sequencing the most valuable type-strain genomes for metagenomic binning, comparative biology and taxonomic classification.</title>
        <authorList>
            <person name="Goeker M."/>
        </authorList>
    </citation>
    <scope>NUCLEOTIDE SEQUENCE [LARGE SCALE GENOMIC DNA]</scope>
    <source>
        <strain evidence="3 4">DSM 7466</strain>
    </source>
</reference>
<dbReference type="HAMAP" id="MF_00498">
    <property type="entry name" value="UPF0179"/>
    <property type="match status" value="1"/>
</dbReference>
<proteinExistence type="inferred from homology"/>
<dbReference type="InterPro" id="IPR005369">
    <property type="entry name" value="UPF0179"/>
</dbReference>